<dbReference type="EMBL" id="CP097506">
    <property type="protein sequence ID" value="URD99014.1"/>
    <property type="molecule type" value="Genomic_DNA"/>
</dbReference>
<evidence type="ECO:0000256" key="1">
    <source>
        <dbReference type="SAM" id="MobiDB-lite"/>
    </source>
</evidence>
<protein>
    <submittedName>
        <fullName evidence="2">Uncharacterized protein</fullName>
    </submittedName>
</protein>
<evidence type="ECO:0000313" key="3">
    <source>
        <dbReference type="Proteomes" id="UP001055439"/>
    </source>
</evidence>
<proteinExistence type="predicted"/>
<reference evidence="2" key="1">
    <citation type="submission" date="2022-05" db="EMBL/GenBank/DDBJ databases">
        <title>The Musa troglodytarum L. genome provides insights into the mechanism of non-climacteric behaviour and enrichment of carotenoids.</title>
        <authorList>
            <person name="Wang J."/>
        </authorList>
    </citation>
    <scope>NUCLEOTIDE SEQUENCE</scope>
    <source>
        <tissue evidence="2">Leaf</tissue>
    </source>
</reference>
<gene>
    <name evidence="2" type="ORF">MUK42_29050</name>
</gene>
<name>A0A9E7K0G9_9LILI</name>
<sequence length="98" mass="10586">MQRPRHSGSLWFLELECVDLRGLGRETIRSTQEACQNSVSDAAIVAVSASAAVVAAAALQAASVRSSSLKPRAEISGRERDLKRPKDSLPLTFRNPKP</sequence>
<accession>A0A9E7K0G9</accession>
<dbReference type="AlphaFoldDB" id="A0A9E7K0G9"/>
<keyword evidence="3" id="KW-1185">Reference proteome</keyword>
<feature type="compositionally biased region" description="Basic and acidic residues" evidence="1">
    <location>
        <begin position="71"/>
        <end position="87"/>
    </location>
</feature>
<organism evidence="2 3">
    <name type="scientific">Musa troglodytarum</name>
    <name type="common">fe'i banana</name>
    <dbReference type="NCBI Taxonomy" id="320322"/>
    <lineage>
        <taxon>Eukaryota</taxon>
        <taxon>Viridiplantae</taxon>
        <taxon>Streptophyta</taxon>
        <taxon>Embryophyta</taxon>
        <taxon>Tracheophyta</taxon>
        <taxon>Spermatophyta</taxon>
        <taxon>Magnoliopsida</taxon>
        <taxon>Liliopsida</taxon>
        <taxon>Zingiberales</taxon>
        <taxon>Musaceae</taxon>
        <taxon>Musa</taxon>
    </lineage>
</organism>
<evidence type="ECO:0000313" key="2">
    <source>
        <dbReference type="EMBL" id="URD99014.1"/>
    </source>
</evidence>
<dbReference type="Proteomes" id="UP001055439">
    <property type="component" value="Chromosome 4"/>
</dbReference>
<feature type="region of interest" description="Disordered" evidence="1">
    <location>
        <begin position="64"/>
        <end position="98"/>
    </location>
</feature>